<accession>A0A9Y2JJU3</accession>
<evidence type="ECO:0000259" key="1">
    <source>
        <dbReference type="PROSITE" id="PS50943"/>
    </source>
</evidence>
<dbReference type="Gene3D" id="3.30.450.180">
    <property type="match status" value="1"/>
</dbReference>
<feature type="domain" description="HTH cro/C1-type" evidence="1">
    <location>
        <begin position="36"/>
        <end position="86"/>
    </location>
</feature>
<dbReference type="PANTHER" id="PTHR35010:SF2">
    <property type="entry name" value="BLL4672 PROTEIN"/>
    <property type="match status" value="1"/>
</dbReference>
<evidence type="ECO:0000313" key="2">
    <source>
        <dbReference type="EMBL" id="WIX99034.1"/>
    </source>
</evidence>
<evidence type="ECO:0000313" key="3">
    <source>
        <dbReference type="Proteomes" id="UP001239397"/>
    </source>
</evidence>
<dbReference type="GO" id="GO:0003677">
    <property type="term" value="F:DNA binding"/>
    <property type="evidence" value="ECO:0007669"/>
    <property type="project" value="InterPro"/>
</dbReference>
<dbReference type="Proteomes" id="UP001239397">
    <property type="component" value="Chromosome"/>
</dbReference>
<dbReference type="Pfam" id="PF13560">
    <property type="entry name" value="HTH_31"/>
    <property type="match status" value="1"/>
</dbReference>
<proteinExistence type="predicted"/>
<dbReference type="InterPro" id="IPR010982">
    <property type="entry name" value="Lambda_DNA-bd_dom_sf"/>
</dbReference>
<dbReference type="InterPro" id="IPR041413">
    <property type="entry name" value="MLTR_LBD"/>
</dbReference>
<protein>
    <submittedName>
        <fullName evidence="2">Helix-turn-helix transcriptional regulator</fullName>
    </submittedName>
</protein>
<dbReference type="SUPFAM" id="SSF47413">
    <property type="entry name" value="lambda repressor-like DNA-binding domains"/>
    <property type="match status" value="1"/>
</dbReference>
<gene>
    <name evidence="2" type="ORF">QRX60_33950</name>
</gene>
<dbReference type="PANTHER" id="PTHR35010">
    <property type="entry name" value="BLL4672 PROTEIN-RELATED"/>
    <property type="match status" value="1"/>
</dbReference>
<dbReference type="CDD" id="cd00093">
    <property type="entry name" value="HTH_XRE"/>
    <property type="match status" value="1"/>
</dbReference>
<sequence>MTDEPNLLGDHLRARRELLTPAQAGLPVTGVRRVPGLRREEVAMLAGISADYYLRLEQGRDRNPSRSVLESLARVLQLDEDTTAYLIGLADPKPRRPRRRRKETVPPSMVKFLAALPLPAFVEGRYLDVLAANPLAAAISPRLVAGANRLRDVFLDPAEQALFPDWELATRGLVAGFRQSVGTEIADPRFIELVGELSLASPRFRELWARHDVANRRGATVRFDHPLVGELVLNREKLLLSEAPGLVLAVYHPDPGTDAADKLALLASAALAPATTRNTTSTEQDNHA</sequence>
<dbReference type="Gene3D" id="1.10.260.40">
    <property type="entry name" value="lambda repressor-like DNA-binding domains"/>
    <property type="match status" value="1"/>
</dbReference>
<name>A0A9Y2JJU3_9PSEU</name>
<dbReference type="InterPro" id="IPR001387">
    <property type="entry name" value="Cro/C1-type_HTH"/>
</dbReference>
<dbReference type="RefSeq" id="WP_285995517.1">
    <property type="nucleotide sequence ID" value="NZ_CP127295.1"/>
</dbReference>
<dbReference type="KEGG" id="amog:QRX60_33950"/>
<dbReference type="AlphaFoldDB" id="A0A9Y2JJU3"/>
<keyword evidence="3" id="KW-1185">Reference proteome</keyword>
<dbReference type="EMBL" id="CP127295">
    <property type="protein sequence ID" value="WIX99034.1"/>
    <property type="molecule type" value="Genomic_DNA"/>
</dbReference>
<organism evidence="2 3">
    <name type="scientific">Amycolatopsis mongoliensis</name>
    <dbReference type="NCBI Taxonomy" id="715475"/>
    <lineage>
        <taxon>Bacteria</taxon>
        <taxon>Bacillati</taxon>
        <taxon>Actinomycetota</taxon>
        <taxon>Actinomycetes</taxon>
        <taxon>Pseudonocardiales</taxon>
        <taxon>Pseudonocardiaceae</taxon>
        <taxon>Amycolatopsis</taxon>
    </lineage>
</organism>
<dbReference type="Pfam" id="PF17765">
    <property type="entry name" value="MLTR_LBD"/>
    <property type="match status" value="1"/>
</dbReference>
<dbReference type="SMART" id="SM00530">
    <property type="entry name" value="HTH_XRE"/>
    <property type="match status" value="1"/>
</dbReference>
<dbReference type="PROSITE" id="PS50943">
    <property type="entry name" value="HTH_CROC1"/>
    <property type="match status" value="1"/>
</dbReference>
<reference evidence="2 3" key="1">
    <citation type="submission" date="2023-06" db="EMBL/GenBank/DDBJ databases">
        <authorList>
            <person name="Oyuntsetseg B."/>
            <person name="Kim S.B."/>
        </authorList>
    </citation>
    <scope>NUCLEOTIDE SEQUENCE [LARGE SCALE GENOMIC DNA]</scope>
    <source>
        <strain evidence="2 3">4-36</strain>
    </source>
</reference>